<dbReference type="PANTHER" id="PTHR32182">
    <property type="entry name" value="DNA REPLICATION AND REPAIR PROTEIN RECF"/>
    <property type="match status" value="1"/>
</dbReference>
<comment type="caution">
    <text evidence="3">The sequence shown here is derived from an EMBL/GenBank/DDBJ whole genome shotgun (WGS) entry which is preliminary data.</text>
</comment>
<dbReference type="RefSeq" id="WP_285759299.1">
    <property type="nucleotide sequence ID" value="NZ_BSQG01000003.1"/>
</dbReference>
<evidence type="ECO:0000313" key="3">
    <source>
        <dbReference type="EMBL" id="GLU47977.1"/>
    </source>
</evidence>
<keyword evidence="1" id="KW-0742">SOS response</keyword>
<feature type="domain" description="ATPase AAA-type core" evidence="2">
    <location>
        <begin position="27"/>
        <end position="83"/>
    </location>
</feature>
<dbReference type="InterPro" id="IPR027417">
    <property type="entry name" value="P-loop_NTPase"/>
</dbReference>
<dbReference type="Proteomes" id="UP001165092">
    <property type="component" value="Unassembled WGS sequence"/>
</dbReference>
<dbReference type="GO" id="GO:0009432">
    <property type="term" value="P:SOS response"/>
    <property type="evidence" value="ECO:0007669"/>
    <property type="project" value="UniProtKB-KW"/>
</dbReference>
<proteinExistence type="predicted"/>
<dbReference type="EMBL" id="BSQG01000003">
    <property type="protein sequence ID" value="GLU47977.1"/>
    <property type="molecule type" value="Genomic_DNA"/>
</dbReference>
<organism evidence="3 4">
    <name type="scientific">Nocardiopsis ansamitocini</name>
    <dbReference type="NCBI Taxonomy" id="1670832"/>
    <lineage>
        <taxon>Bacteria</taxon>
        <taxon>Bacillati</taxon>
        <taxon>Actinomycetota</taxon>
        <taxon>Actinomycetes</taxon>
        <taxon>Streptosporangiales</taxon>
        <taxon>Nocardiopsidaceae</taxon>
        <taxon>Nocardiopsis</taxon>
    </lineage>
</organism>
<feature type="domain" description="ATPase AAA-type core" evidence="2">
    <location>
        <begin position="214"/>
        <end position="311"/>
    </location>
</feature>
<dbReference type="SUPFAM" id="SSF52540">
    <property type="entry name" value="P-loop containing nucleoside triphosphate hydrolases"/>
    <property type="match status" value="1"/>
</dbReference>
<reference evidence="3" key="1">
    <citation type="submission" date="2023-02" db="EMBL/GenBank/DDBJ databases">
        <title>Nocardiopsis ansamitocini NBRC 112285.</title>
        <authorList>
            <person name="Ichikawa N."/>
            <person name="Sato H."/>
            <person name="Tonouchi N."/>
        </authorList>
    </citation>
    <scope>NUCLEOTIDE SEQUENCE</scope>
    <source>
        <strain evidence="3">NBRC 112285</strain>
    </source>
</reference>
<dbReference type="InterPro" id="IPR014555">
    <property type="entry name" value="RecF-like"/>
</dbReference>
<evidence type="ECO:0000313" key="4">
    <source>
        <dbReference type="Proteomes" id="UP001165092"/>
    </source>
</evidence>
<dbReference type="GO" id="GO:0000731">
    <property type="term" value="P:DNA synthesis involved in DNA repair"/>
    <property type="evidence" value="ECO:0007669"/>
    <property type="project" value="TreeGrafter"/>
</dbReference>
<dbReference type="PANTHER" id="PTHR32182:SF22">
    <property type="entry name" value="ATP-DEPENDENT ENDONUCLEASE, OLD FAMILY-RELATED"/>
    <property type="match status" value="1"/>
</dbReference>
<gene>
    <name evidence="3" type="ORF">Nans01_23280</name>
</gene>
<dbReference type="GO" id="GO:0016887">
    <property type="term" value="F:ATP hydrolysis activity"/>
    <property type="evidence" value="ECO:0007669"/>
    <property type="project" value="InterPro"/>
</dbReference>
<keyword evidence="4" id="KW-1185">Reference proteome</keyword>
<dbReference type="PIRSF" id="PIRSF029347">
    <property type="entry name" value="RecF"/>
    <property type="match status" value="1"/>
</dbReference>
<dbReference type="InterPro" id="IPR003959">
    <property type="entry name" value="ATPase_AAA_core"/>
</dbReference>
<dbReference type="GO" id="GO:0005524">
    <property type="term" value="F:ATP binding"/>
    <property type="evidence" value="ECO:0007669"/>
    <property type="project" value="InterPro"/>
</dbReference>
<evidence type="ECO:0000256" key="1">
    <source>
        <dbReference type="ARBA" id="ARBA00023236"/>
    </source>
</evidence>
<dbReference type="Pfam" id="PF13304">
    <property type="entry name" value="AAA_21"/>
    <property type="match status" value="2"/>
</dbReference>
<accession>A0A9W6P6K8</accession>
<dbReference type="AlphaFoldDB" id="A0A9W6P6K8"/>
<evidence type="ECO:0000259" key="2">
    <source>
        <dbReference type="Pfam" id="PF13304"/>
    </source>
</evidence>
<keyword evidence="1" id="KW-0227">DNA damage</keyword>
<protein>
    <submittedName>
        <fullName evidence="3">Chromosome segregation protein SMC</fullName>
    </submittedName>
</protein>
<name>A0A9W6P6K8_9ACTN</name>
<dbReference type="GO" id="GO:0006302">
    <property type="term" value="P:double-strand break repair"/>
    <property type="evidence" value="ECO:0007669"/>
    <property type="project" value="TreeGrafter"/>
</dbReference>
<dbReference type="Gene3D" id="3.40.50.300">
    <property type="entry name" value="P-loop containing nucleotide triphosphate hydrolases"/>
    <property type="match status" value="2"/>
</dbReference>
<sequence>MTRRRLEAITIEGFTSLRSSTVELRDLNVLVGANGAGKSNFVSALAMLGRIVDGELNLFVGTAGGAGVLLHNGAKGSTRISLRLDFAPNGYEADLVPSVGDELIFGRETVLFQGEGYEQPFVLSLGAGHRETRLTEEVKQQRAIAGHVTRVLHGCRVFHFHDTSANAPVKQSGYAADNLTLHPDARNLAAVLLRLRNSSSPVYQRIVRDVQKVAPFFRDFVLVEQHERLQLRWKQEGSDTVFPANALSDGTLRFVCLATLLNLPDLPGLVVLDEPELGLHPYAIVQLADMLRAASQDSQVVVATQSVTLMDQFALDDLIVVERQDGASTFGRPNPERLQDWLDEYSLGELWQKNLLGGRPIPEGG</sequence>